<dbReference type="EMBL" id="LSZP01000019">
    <property type="protein sequence ID" value="KXU36887.1"/>
    <property type="molecule type" value="Genomic_DNA"/>
</dbReference>
<keyword evidence="1" id="KW-0812">Transmembrane</keyword>
<keyword evidence="1" id="KW-1133">Transmembrane helix</keyword>
<reference evidence="2 3" key="1">
    <citation type="submission" date="2016-02" db="EMBL/GenBank/DDBJ databases">
        <authorList>
            <person name="Wen L."/>
            <person name="He K."/>
            <person name="Yang H."/>
        </authorList>
    </citation>
    <scope>NUCLEOTIDE SEQUENCE [LARGE SCALE GENOMIC DNA]</scope>
    <source>
        <strain evidence="2 3">CV41</strain>
    </source>
</reference>
<protein>
    <submittedName>
        <fullName evidence="2">Uncharacterized protein</fullName>
    </submittedName>
</protein>
<gene>
    <name evidence="2" type="ORF">AXK12_02700</name>
</gene>
<evidence type="ECO:0000256" key="1">
    <source>
        <dbReference type="SAM" id="Phobius"/>
    </source>
</evidence>
<name>A0A139SQS4_9BACT</name>
<dbReference type="Proteomes" id="UP000071392">
    <property type="component" value="Unassembled WGS sequence"/>
</dbReference>
<keyword evidence="1" id="KW-0472">Membrane</keyword>
<feature type="transmembrane region" description="Helical" evidence="1">
    <location>
        <begin position="18"/>
        <end position="35"/>
    </location>
</feature>
<feature type="transmembrane region" description="Helical" evidence="1">
    <location>
        <begin position="42"/>
        <end position="63"/>
    </location>
</feature>
<proteinExistence type="predicted"/>
<organism evidence="2 3">
    <name type="scientific">Cephaloticoccus capnophilus</name>
    <dbReference type="NCBI Taxonomy" id="1548208"/>
    <lineage>
        <taxon>Bacteria</taxon>
        <taxon>Pseudomonadati</taxon>
        <taxon>Verrucomicrobiota</taxon>
        <taxon>Opitutia</taxon>
        <taxon>Opitutales</taxon>
        <taxon>Opitutaceae</taxon>
        <taxon>Cephaloticoccus</taxon>
    </lineage>
</organism>
<keyword evidence="3" id="KW-1185">Reference proteome</keyword>
<sequence>MQLNQRLGSPVLAIFSRWLRWLVFGFGVAHLCVAFELIDRPFWVLAVAFMLLWFLIETIYNWLGIQALSVSPLPLFPRYIESPNGEEWPTLPRFLKIREWLRANGFSLVQPVKAEIGGGIHLRSCVYQDQAGGIRLQITFMPLSAATLGVCYSLVSHTAGGQRLVTDNFYIPYAGFYPEHWFVERLPLTRSLAKLVARHRARLAGEAAIPFTSEPVADLNAQQHELDQLNTQLGFLNPHGEREEFGKISQAGRYRIWKEVWMLNYLGRSSQ</sequence>
<dbReference type="OrthoDB" id="186885at2"/>
<accession>A0A139SQS4</accession>
<evidence type="ECO:0000313" key="2">
    <source>
        <dbReference type="EMBL" id="KXU36887.1"/>
    </source>
</evidence>
<dbReference type="AlphaFoldDB" id="A0A139SQS4"/>
<evidence type="ECO:0000313" key="3">
    <source>
        <dbReference type="Proteomes" id="UP000071392"/>
    </source>
</evidence>
<comment type="caution">
    <text evidence="2">The sequence shown here is derived from an EMBL/GenBank/DDBJ whole genome shotgun (WGS) entry which is preliminary data.</text>
</comment>